<keyword evidence="3" id="KW-1185">Reference proteome</keyword>
<evidence type="ECO:0000256" key="1">
    <source>
        <dbReference type="SAM" id="Phobius"/>
    </source>
</evidence>
<feature type="transmembrane region" description="Helical" evidence="1">
    <location>
        <begin position="6"/>
        <end position="28"/>
    </location>
</feature>
<feature type="transmembrane region" description="Helical" evidence="1">
    <location>
        <begin position="110"/>
        <end position="130"/>
    </location>
</feature>
<feature type="transmembrane region" description="Helical" evidence="1">
    <location>
        <begin position="182"/>
        <end position="206"/>
    </location>
</feature>
<dbReference type="PATRIC" id="fig|1423727.3.peg.859"/>
<evidence type="ECO:0000313" key="2">
    <source>
        <dbReference type="EMBL" id="KRM71876.1"/>
    </source>
</evidence>
<protein>
    <submittedName>
        <fullName evidence="2">Uncharacterized protein</fullName>
    </submittedName>
</protein>
<proteinExistence type="predicted"/>
<feature type="transmembrane region" description="Helical" evidence="1">
    <location>
        <begin position="49"/>
        <end position="78"/>
    </location>
</feature>
<keyword evidence="1" id="KW-0812">Transmembrane</keyword>
<feature type="transmembrane region" description="Helical" evidence="1">
    <location>
        <begin position="142"/>
        <end position="162"/>
    </location>
</feature>
<dbReference type="Proteomes" id="UP000051672">
    <property type="component" value="Unassembled WGS sequence"/>
</dbReference>
<comment type="caution">
    <text evidence="2">The sequence shown here is derived from an EMBL/GenBank/DDBJ whole genome shotgun (WGS) entry which is preliminary data.</text>
</comment>
<accession>A0A0R2B1N3</accession>
<dbReference type="STRING" id="1423727.FC34_GL000852"/>
<evidence type="ECO:0000313" key="3">
    <source>
        <dbReference type="Proteomes" id="UP000051672"/>
    </source>
</evidence>
<reference evidence="2 3" key="1">
    <citation type="journal article" date="2015" name="Genome Announc.">
        <title>Expanding the biotechnology potential of lactobacilli through comparative genomics of 213 strains and associated genera.</title>
        <authorList>
            <person name="Sun Z."/>
            <person name="Harris H.M."/>
            <person name="McCann A."/>
            <person name="Guo C."/>
            <person name="Argimon S."/>
            <person name="Zhang W."/>
            <person name="Yang X."/>
            <person name="Jeffery I.B."/>
            <person name="Cooney J.C."/>
            <person name="Kagawa T.F."/>
            <person name="Liu W."/>
            <person name="Song Y."/>
            <person name="Salvetti E."/>
            <person name="Wrobel A."/>
            <person name="Rasinkangas P."/>
            <person name="Parkhill J."/>
            <person name="Rea M.C."/>
            <person name="O'Sullivan O."/>
            <person name="Ritari J."/>
            <person name="Douillard F.P."/>
            <person name="Paul Ross R."/>
            <person name="Yang R."/>
            <person name="Briner A.E."/>
            <person name="Felis G.E."/>
            <person name="de Vos W.M."/>
            <person name="Barrangou R."/>
            <person name="Klaenhammer T.R."/>
            <person name="Caufield P.W."/>
            <person name="Cui Y."/>
            <person name="Zhang H."/>
            <person name="O'Toole P.W."/>
        </authorList>
    </citation>
    <scope>NUCLEOTIDE SEQUENCE [LARGE SCALE GENOMIC DNA]</scope>
    <source>
        <strain evidence="2 3">DSM 23927</strain>
    </source>
</reference>
<keyword evidence="1" id="KW-0472">Membrane</keyword>
<keyword evidence="1" id="KW-1133">Transmembrane helix</keyword>
<dbReference type="AlphaFoldDB" id="A0A0R2B1N3"/>
<name>A0A0R2B1N3_9LACO</name>
<dbReference type="EMBL" id="AYZQ01000002">
    <property type="protein sequence ID" value="KRM71876.1"/>
    <property type="molecule type" value="Genomic_DNA"/>
</dbReference>
<organism evidence="2 3">
    <name type="scientific">Lacticaseibacillus brantae DSM 23927</name>
    <dbReference type="NCBI Taxonomy" id="1423727"/>
    <lineage>
        <taxon>Bacteria</taxon>
        <taxon>Bacillati</taxon>
        <taxon>Bacillota</taxon>
        <taxon>Bacilli</taxon>
        <taxon>Lactobacillales</taxon>
        <taxon>Lactobacillaceae</taxon>
        <taxon>Lacticaseibacillus</taxon>
    </lineage>
</organism>
<gene>
    <name evidence="2" type="ORF">FC34_GL000852</name>
</gene>
<sequence length="213" mass="23453">MDPFNFSALLFFILLPLIAALPAGSVLHRDLTSGLIGQVKMRRNLTSTLWGYVWAAFISGALVVGVALIVNLATYFMVLPNIRPDNLLNANVAVMSQNTLFVTLYYQHPLLHAVLSLTFASLWAGLFAAFATITAFWINNQFLVLAMGFFLHIILLVANTILRLPNQVSYVPMDFLKETANSFISLPVTGSVTLAMVLIIVSMVHLGGKRVVW</sequence>